<dbReference type="EMBL" id="KZ502442">
    <property type="protein sequence ID" value="PKU79046.1"/>
    <property type="molecule type" value="Genomic_DNA"/>
</dbReference>
<proteinExistence type="predicted"/>
<protein>
    <submittedName>
        <fullName evidence="1">Uncharacterized protein</fullName>
    </submittedName>
</protein>
<reference evidence="1 2" key="1">
    <citation type="journal article" date="2016" name="Sci. Rep.">
        <title>The Dendrobium catenatum Lindl. genome sequence provides insights into polysaccharide synthase, floral development and adaptive evolution.</title>
        <authorList>
            <person name="Zhang G.Q."/>
            <person name="Xu Q."/>
            <person name="Bian C."/>
            <person name="Tsai W.C."/>
            <person name="Yeh C.M."/>
            <person name="Liu K.W."/>
            <person name="Yoshida K."/>
            <person name="Zhang L.S."/>
            <person name="Chang S.B."/>
            <person name="Chen F."/>
            <person name="Shi Y."/>
            <person name="Su Y.Y."/>
            <person name="Zhang Y.Q."/>
            <person name="Chen L.J."/>
            <person name="Yin Y."/>
            <person name="Lin M."/>
            <person name="Huang H."/>
            <person name="Deng H."/>
            <person name="Wang Z.W."/>
            <person name="Zhu S.L."/>
            <person name="Zhao X."/>
            <person name="Deng C."/>
            <person name="Niu S.C."/>
            <person name="Huang J."/>
            <person name="Wang M."/>
            <person name="Liu G.H."/>
            <person name="Yang H.J."/>
            <person name="Xiao X.J."/>
            <person name="Hsiao Y.Y."/>
            <person name="Wu W.L."/>
            <person name="Chen Y.Y."/>
            <person name="Mitsuda N."/>
            <person name="Ohme-Takagi M."/>
            <person name="Luo Y.B."/>
            <person name="Van de Peer Y."/>
            <person name="Liu Z.J."/>
        </authorList>
    </citation>
    <scope>NUCLEOTIDE SEQUENCE [LARGE SCALE GENOMIC DNA]</scope>
    <source>
        <tissue evidence="1">The whole plant</tissue>
    </source>
</reference>
<sequence>MRVLRQLDIVKNSEKYILLRWSAKARKCIYSSGLIFRNHISKFAYQISTQAQGNELAEQYMLDAIKDIIENIDLLLTGRLKIISLLEIQRVVMFQMQNLKIH</sequence>
<dbReference type="Proteomes" id="UP000233837">
    <property type="component" value="Unassembled WGS sequence"/>
</dbReference>
<dbReference type="AlphaFoldDB" id="A0A2I0WTR8"/>
<organism evidence="1 2">
    <name type="scientific">Dendrobium catenatum</name>
    <dbReference type="NCBI Taxonomy" id="906689"/>
    <lineage>
        <taxon>Eukaryota</taxon>
        <taxon>Viridiplantae</taxon>
        <taxon>Streptophyta</taxon>
        <taxon>Embryophyta</taxon>
        <taxon>Tracheophyta</taxon>
        <taxon>Spermatophyta</taxon>
        <taxon>Magnoliopsida</taxon>
        <taxon>Liliopsida</taxon>
        <taxon>Asparagales</taxon>
        <taxon>Orchidaceae</taxon>
        <taxon>Epidendroideae</taxon>
        <taxon>Malaxideae</taxon>
        <taxon>Dendrobiinae</taxon>
        <taxon>Dendrobium</taxon>
    </lineage>
</organism>
<reference evidence="1 2" key="2">
    <citation type="journal article" date="2017" name="Nature">
        <title>The Apostasia genome and the evolution of orchids.</title>
        <authorList>
            <person name="Zhang G.Q."/>
            <person name="Liu K.W."/>
            <person name="Li Z."/>
            <person name="Lohaus R."/>
            <person name="Hsiao Y.Y."/>
            <person name="Niu S.C."/>
            <person name="Wang J.Y."/>
            <person name="Lin Y.C."/>
            <person name="Xu Q."/>
            <person name="Chen L.J."/>
            <person name="Yoshida K."/>
            <person name="Fujiwara S."/>
            <person name="Wang Z.W."/>
            <person name="Zhang Y.Q."/>
            <person name="Mitsuda N."/>
            <person name="Wang M."/>
            <person name="Liu G.H."/>
            <person name="Pecoraro L."/>
            <person name="Huang H.X."/>
            <person name="Xiao X.J."/>
            <person name="Lin M."/>
            <person name="Wu X.Y."/>
            <person name="Wu W.L."/>
            <person name="Chen Y.Y."/>
            <person name="Chang S.B."/>
            <person name="Sakamoto S."/>
            <person name="Ohme-Takagi M."/>
            <person name="Yagi M."/>
            <person name="Zeng S.J."/>
            <person name="Shen C.Y."/>
            <person name="Yeh C.M."/>
            <person name="Luo Y.B."/>
            <person name="Tsai W.C."/>
            <person name="Van de Peer Y."/>
            <person name="Liu Z.J."/>
        </authorList>
    </citation>
    <scope>NUCLEOTIDE SEQUENCE [LARGE SCALE GENOMIC DNA]</scope>
    <source>
        <tissue evidence="1">The whole plant</tissue>
    </source>
</reference>
<keyword evidence="2" id="KW-1185">Reference proteome</keyword>
<accession>A0A2I0WTR8</accession>
<gene>
    <name evidence="1" type="ORF">MA16_Dca000390</name>
</gene>
<name>A0A2I0WTR8_9ASPA</name>
<evidence type="ECO:0000313" key="1">
    <source>
        <dbReference type="EMBL" id="PKU79046.1"/>
    </source>
</evidence>
<evidence type="ECO:0000313" key="2">
    <source>
        <dbReference type="Proteomes" id="UP000233837"/>
    </source>
</evidence>